<reference evidence="2 3" key="1">
    <citation type="submission" date="2015-03" db="EMBL/GenBank/DDBJ databases">
        <authorList>
            <person name="Urmite Genomes"/>
        </authorList>
    </citation>
    <scope>NUCLEOTIDE SEQUENCE [LARGE SCALE GENOMIC DNA]</scope>
    <source>
        <strain evidence="2 3">CSUR P1491</strain>
    </source>
</reference>
<dbReference type="EMBL" id="CTEE01000001">
    <property type="protein sequence ID" value="CQD17734.1"/>
    <property type="molecule type" value="Genomic_DNA"/>
</dbReference>
<organism evidence="2 3">
    <name type="scientific">Mycobacterium lentiflavum</name>
    <dbReference type="NCBI Taxonomy" id="141349"/>
    <lineage>
        <taxon>Bacteria</taxon>
        <taxon>Bacillati</taxon>
        <taxon>Actinomycetota</taxon>
        <taxon>Actinomycetes</taxon>
        <taxon>Mycobacteriales</taxon>
        <taxon>Mycobacteriaceae</taxon>
        <taxon>Mycobacterium</taxon>
        <taxon>Mycobacterium simiae complex</taxon>
    </lineage>
</organism>
<protein>
    <recommendedName>
        <fullName evidence="4">DUF4267 domain-containing protein</fullName>
    </recommendedName>
</protein>
<name>A0A0E3WD33_MYCLN</name>
<sequence>MATSTTTILAGARSAIGASGWLMPITASRLFGMNVSEDVSAALFLRLGGTRDFALAAAPLVTESRSRSQMLKVAAACDVGDILAAGIAHRRGKISGFSAGLFISASLGCLVLSIKALFDR</sequence>
<evidence type="ECO:0000313" key="3">
    <source>
        <dbReference type="Proteomes" id="UP000199251"/>
    </source>
</evidence>
<accession>A0A0E3WD33</accession>
<evidence type="ECO:0000313" key="2">
    <source>
        <dbReference type="EMBL" id="CQD17734.1"/>
    </source>
</evidence>
<keyword evidence="1" id="KW-0472">Membrane</keyword>
<feature type="transmembrane region" description="Helical" evidence="1">
    <location>
        <begin position="99"/>
        <end position="118"/>
    </location>
</feature>
<evidence type="ECO:0008006" key="4">
    <source>
        <dbReference type="Google" id="ProtNLM"/>
    </source>
</evidence>
<evidence type="ECO:0000256" key="1">
    <source>
        <dbReference type="SAM" id="Phobius"/>
    </source>
</evidence>
<dbReference type="AlphaFoldDB" id="A0A0E3WD33"/>
<keyword evidence="1" id="KW-0812">Transmembrane</keyword>
<dbReference type="Proteomes" id="UP000199251">
    <property type="component" value="Unassembled WGS sequence"/>
</dbReference>
<keyword evidence="1" id="KW-1133">Transmembrane helix</keyword>
<proteinExistence type="predicted"/>
<gene>
    <name evidence="2" type="ORF">BN1232_03994</name>
</gene>